<keyword evidence="3" id="KW-1133">Transmembrane helix</keyword>
<dbReference type="Proteomes" id="UP000268070">
    <property type="component" value="Chromosome"/>
</dbReference>
<feature type="domain" description="Glutamate synthase" evidence="4">
    <location>
        <begin position="158"/>
        <end position="474"/>
    </location>
</feature>
<keyword evidence="3" id="KW-0472">Membrane</keyword>
<dbReference type="InterPro" id="IPR013785">
    <property type="entry name" value="Aldolase_TIM"/>
</dbReference>
<dbReference type="AlphaFoldDB" id="A0A3G2HTQ5"/>
<dbReference type="RefSeq" id="WP_121738649.1">
    <property type="nucleotide sequence ID" value="NZ_CP032153.1"/>
</dbReference>
<dbReference type="Gene3D" id="3.20.20.70">
    <property type="entry name" value="Aldolase class I"/>
    <property type="match status" value="1"/>
</dbReference>
<dbReference type="PANTHER" id="PTHR43819">
    <property type="entry name" value="ARCHAEAL-TYPE GLUTAMATE SYNTHASE [NADPH]"/>
    <property type="match status" value="1"/>
</dbReference>
<dbReference type="CDD" id="cd02808">
    <property type="entry name" value="GltS_FMN"/>
    <property type="match status" value="1"/>
</dbReference>
<evidence type="ECO:0000259" key="4">
    <source>
        <dbReference type="Pfam" id="PF01645"/>
    </source>
</evidence>
<reference evidence="5 6" key="1">
    <citation type="submission" date="2018-09" db="EMBL/GenBank/DDBJ databases">
        <title>Complete genome sequence of the hydrocarbonoclastic bacterium Alcaligenes aquatilis QD168, isolated from a crude-oil polluted marine sediment of Central Chile.</title>
        <authorList>
            <person name="Duran R.E."/>
            <person name="Barra B."/>
            <person name="Salva-Serra F."/>
            <person name="Mendez V."/>
            <person name="Moore E.R.B."/>
            <person name="Seeger M."/>
        </authorList>
    </citation>
    <scope>NUCLEOTIDE SEQUENCE [LARGE SCALE GENOMIC DNA]</scope>
    <source>
        <strain evidence="5 6">QD168</strain>
    </source>
</reference>
<dbReference type="PANTHER" id="PTHR43819:SF1">
    <property type="entry name" value="ARCHAEAL-TYPE GLUTAMATE SYNTHASE [NADPH]"/>
    <property type="match status" value="1"/>
</dbReference>
<dbReference type="EMBL" id="CP032153">
    <property type="protein sequence ID" value="AYN20513.1"/>
    <property type="molecule type" value="Genomic_DNA"/>
</dbReference>
<dbReference type="OrthoDB" id="9795032at2"/>
<name>A0A3G2HTQ5_9BURK</name>
<protein>
    <submittedName>
        <fullName evidence="5">FMN-binding glutamate synthase family protein</fullName>
    </submittedName>
</protein>
<dbReference type="PIRSF" id="PIRSF500060">
    <property type="entry name" value="UCP500060"/>
    <property type="match status" value="1"/>
</dbReference>
<dbReference type="KEGG" id="aaqu:D3M96_08220"/>
<dbReference type="GO" id="GO:0015930">
    <property type="term" value="F:glutamate synthase activity"/>
    <property type="evidence" value="ECO:0007669"/>
    <property type="project" value="InterPro"/>
</dbReference>
<comment type="similarity">
    <text evidence="1 2">Belongs to the glutamate synthase family.</text>
</comment>
<dbReference type="InterPro" id="IPR024188">
    <property type="entry name" value="GltB"/>
</dbReference>
<dbReference type="InterPro" id="IPR002932">
    <property type="entry name" value="Glu_synthdom"/>
</dbReference>
<dbReference type="FunFam" id="3.20.20.70:FF:000156">
    <property type="entry name" value="Glutamate synthase domain protein"/>
    <property type="match status" value="1"/>
</dbReference>
<gene>
    <name evidence="5" type="ORF">D3M96_08220</name>
</gene>
<dbReference type="InterPro" id="IPR027283">
    <property type="entry name" value="YerD"/>
</dbReference>
<keyword evidence="3" id="KW-0812">Transmembrane</keyword>
<evidence type="ECO:0000313" key="6">
    <source>
        <dbReference type="Proteomes" id="UP000268070"/>
    </source>
</evidence>
<dbReference type="SUPFAM" id="SSF51395">
    <property type="entry name" value="FMN-linked oxidoreductases"/>
    <property type="match status" value="1"/>
</dbReference>
<sequence>MQKWLTRYTAFYIIIGLTAWFLLLSLFKSASWLWLAIPGLALCIQGLVDITQTRHAIRRNYPVIGNLRFIFEAIRPEIRQYFLEGDEQQLPFSRADRSLVYQRAKQQIDKQPFGTHQEVYNNGYEWMNHSMTPKHIKDAQFRIDVGGPDCTQPYSLSVLNISAMSFGALSANAILALNKGAKMGNFAHDTGEGGISTYHLRHGGDLIWNIGSGYFGCRDEQGNFSPERFAERATQDHIKMIEIKLSQGAKPGHGGILPGTKVSPEIALARGVPEGVDCNSPASHSAFHSPVELLEFVAKLRTLSGGKPVGFKLCIGHPWEWFAIAKAMLKTGITPDFIVVDGAEGGTGASPVEFIDHVGTPLREALRLVHNTLVGIGLREQIRLGASGKIISAFDMARIMALGADWCNSARGFMFAVGCIQAQACHTDKCPTGVATQDPQRQKALVVDDKSLRVASFHGNTLKALAELLGAAGLEHPNQLRPHHIARRISNGEVRVMSALFPDLKKGELLRGHYRQTIFRVGWPMANPDSFEPAYSLSKALSYLNDEADPEDTIKKQDAADSAGQTLV</sequence>
<evidence type="ECO:0000256" key="2">
    <source>
        <dbReference type="PIRNR" id="PIRNR006429"/>
    </source>
</evidence>
<evidence type="ECO:0000313" key="5">
    <source>
        <dbReference type="EMBL" id="AYN20513.1"/>
    </source>
</evidence>
<dbReference type="PIRSF" id="PIRSF006429">
    <property type="entry name" value="GOGAT_lg_2"/>
    <property type="match status" value="1"/>
</dbReference>
<organism evidence="5 6">
    <name type="scientific">Alcaligenes aquatilis</name>
    <dbReference type="NCBI Taxonomy" id="323284"/>
    <lineage>
        <taxon>Bacteria</taxon>
        <taxon>Pseudomonadati</taxon>
        <taxon>Pseudomonadota</taxon>
        <taxon>Betaproteobacteria</taxon>
        <taxon>Burkholderiales</taxon>
        <taxon>Alcaligenaceae</taxon>
        <taxon>Alcaligenes</taxon>
    </lineage>
</organism>
<evidence type="ECO:0000256" key="1">
    <source>
        <dbReference type="ARBA" id="ARBA00009716"/>
    </source>
</evidence>
<proteinExistence type="inferred from homology"/>
<accession>A0A3G2HTQ5</accession>
<evidence type="ECO:0000256" key="3">
    <source>
        <dbReference type="SAM" id="Phobius"/>
    </source>
</evidence>
<feature type="transmembrane region" description="Helical" evidence="3">
    <location>
        <begin position="9"/>
        <end position="26"/>
    </location>
</feature>
<dbReference type="Pfam" id="PF01645">
    <property type="entry name" value="Glu_synthase"/>
    <property type="match status" value="1"/>
</dbReference>
<dbReference type="GO" id="GO:0006537">
    <property type="term" value="P:glutamate biosynthetic process"/>
    <property type="evidence" value="ECO:0007669"/>
    <property type="project" value="InterPro"/>
</dbReference>